<organism evidence="1">
    <name type="scientific">marine metagenome</name>
    <dbReference type="NCBI Taxonomy" id="408172"/>
    <lineage>
        <taxon>unclassified sequences</taxon>
        <taxon>metagenomes</taxon>
        <taxon>ecological metagenomes</taxon>
    </lineage>
</organism>
<gene>
    <name evidence="1" type="ORF">METZ01_LOCUS18895</name>
</gene>
<proteinExistence type="predicted"/>
<accession>A0A381PGA0</accession>
<reference evidence="1" key="1">
    <citation type="submission" date="2018-05" db="EMBL/GenBank/DDBJ databases">
        <authorList>
            <person name="Lanie J.A."/>
            <person name="Ng W.-L."/>
            <person name="Kazmierczak K.M."/>
            <person name="Andrzejewski T.M."/>
            <person name="Davidsen T.M."/>
            <person name="Wayne K.J."/>
            <person name="Tettelin H."/>
            <person name="Glass J.I."/>
            <person name="Rusch D."/>
            <person name="Podicherti R."/>
            <person name="Tsui H.-C.T."/>
            <person name="Winkler M.E."/>
        </authorList>
    </citation>
    <scope>NUCLEOTIDE SEQUENCE</scope>
</reference>
<sequence>MKSTDSIDKSFEERFDPKLRTIGESQLQNYDKQKEQLPPSKYFRIKFSTSIPDNTKKFLNGKLPGILDFSEKFGLQPPRAAHLLRFLDQQTYESEIGSALPKNVPLPASRLKFINTTRSYEVTLILPKKLDSAELIVNITRNIFSKLCGNIYFNEQIMPLEFYRQSVNGQKQSSAAVPEILFMVEELNFPSKSLQAFCESVAKSYLLDLKKEGVKIRKQLISEWREKWKSQSLSTEEQHTLDSIFSEFKQTFRTNPENFNQTMIERIQQLNKQLHFILPHERRTYENFEQQHFTHYIRSVKNKLEEISALSGFIEELHELLNQAPETADMEGVGVQIRTCMQELRKDKKVIQFYVPDMPQNPELKRIRQRFPLSLIKMLPSGTPLKEWSKEIKRLEKNYAESIYSKLYAALHSLSEWTLALQEKKTDSFKESADGQRLKKLLPVLKYRAPALEGLQSTLGVMLDLSEQSLPKTRDNETPRQLVPLDEFSKAWSYFISSILTMQYYQQSSASATLPQGFRTENYLKSILEFVDQQCSRGINHFHIVKLLWLVYKEKGTDALPFLLYCVQKPQDILRYTLHLTMRPQTENSSLEKRLEKLPQYRDAWIAAYQNRLNESGN</sequence>
<dbReference type="EMBL" id="UINC01000974">
    <property type="protein sequence ID" value="SUZ66041.1"/>
    <property type="molecule type" value="Genomic_DNA"/>
</dbReference>
<protein>
    <submittedName>
        <fullName evidence="1">Uncharacterized protein</fullName>
    </submittedName>
</protein>
<evidence type="ECO:0000313" key="1">
    <source>
        <dbReference type="EMBL" id="SUZ66041.1"/>
    </source>
</evidence>
<name>A0A381PGA0_9ZZZZ</name>
<dbReference type="AlphaFoldDB" id="A0A381PGA0"/>